<dbReference type="SFLD" id="SFLDF00326">
    <property type="entry name" value="5''-pyrrole_methytransferase"/>
    <property type="match status" value="1"/>
</dbReference>
<dbReference type="KEGG" id="pcl:Pcal_0132"/>
<dbReference type="Gene3D" id="3.40.50.280">
    <property type="entry name" value="Cobalamin-binding domain"/>
    <property type="match status" value="1"/>
</dbReference>
<dbReference type="SUPFAM" id="SSF102114">
    <property type="entry name" value="Radical SAM enzymes"/>
    <property type="match status" value="1"/>
</dbReference>
<dbReference type="Proteomes" id="UP000001431">
    <property type="component" value="Chromosome"/>
</dbReference>
<dbReference type="InterPro" id="IPR051198">
    <property type="entry name" value="BchE-like"/>
</dbReference>
<organism evidence="9 10">
    <name type="scientific">Pyrobaculum calidifontis (strain DSM 21063 / JCM 11548 / VA1)</name>
    <dbReference type="NCBI Taxonomy" id="410359"/>
    <lineage>
        <taxon>Archaea</taxon>
        <taxon>Thermoproteota</taxon>
        <taxon>Thermoprotei</taxon>
        <taxon>Thermoproteales</taxon>
        <taxon>Thermoproteaceae</taxon>
        <taxon>Pyrobaculum</taxon>
    </lineage>
</organism>
<dbReference type="GeneID" id="4908747"/>
<evidence type="ECO:0000256" key="1">
    <source>
        <dbReference type="ARBA" id="ARBA00001966"/>
    </source>
</evidence>
<gene>
    <name evidence="9" type="ordered locus">Pcal_0132</name>
</gene>
<dbReference type="InterPro" id="IPR058240">
    <property type="entry name" value="rSAM_sf"/>
</dbReference>
<dbReference type="GO" id="GO:0051536">
    <property type="term" value="F:iron-sulfur cluster binding"/>
    <property type="evidence" value="ECO:0007669"/>
    <property type="project" value="UniProtKB-KW"/>
</dbReference>
<dbReference type="SFLD" id="SFLDG01123">
    <property type="entry name" value="methyltransferase_(Class_B)"/>
    <property type="match status" value="1"/>
</dbReference>
<dbReference type="SFLD" id="SFLDS00029">
    <property type="entry name" value="Radical_SAM"/>
    <property type="match status" value="1"/>
</dbReference>
<protein>
    <submittedName>
        <fullName evidence="9">Cobalamin B12-binding domain protein</fullName>
    </submittedName>
</protein>
<dbReference type="SMART" id="SM00729">
    <property type="entry name" value="Elp3"/>
    <property type="match status" value="1"/>
</dbReference>
<keyword evidence="3" id="KW-0808">Transferase</keyword>
<name>A3MSF3_PYRCJ</name>
<proteinExistence type="predicted"/>
<dbReference type="SFLD" id="SFLDG01082">
    <property type="entry name" value="B12-binding_domain_containing"/>
    <property type="match status" value="1"/>
</dbReference>
<evidence type="ECO:0000256" key="6">
    <source>
        <dbReference type="ARBA" id="ARBA00023004"/>
    </source>
</evidence>
<comment type="cofactor">
    <cofactor evidence="1">
        <name>[4Fe-4S] cluster</name>
        <dbReference type="ChEBI" id="CHEBI:49883"/>
    </cofactor>
</comment>
<keyword evidence="10" id="KW-1185">Reference proteome</keyword>
<evidence type="ECO:0000313" key="10">
    <source>
        <dbReference type="Proteomes" id="UP000001431"/>
    </source>
</evidence>
<dbReference type="EMBL" id="CP000561">
    <property type="protein sequence ID" value="ABO07570.1"/>
    <property type="molecule type" value="Genomic_DNA"/>
</dbReference>
<accession>A3MSF3</accession>
<keyword evidence="4" id="KW-0949">S-adenosyl-L-methionine</keyword>
<evidence type="ECO:0000256" key="2">
    <source>
        <dbReference type="ARBA" id="ARBA00022603"/>
    </source>
</evidence>
<dbReference type="GO" id="GO:0003824">
    <property type="term" value="F:catalytic activity"/>
    <property type="evidence" value="ECO:0007669"/>
    <property type="project" value="InterPro"/>
</dbReference>
<dbReference type="NCBIfam" id="TIGR04190">
    <property type="entry name" value="B12_SAM_Ta0216"/>
    <property type="match status" value="1"/>
</dbReference>
<dbReference type="SUPFAM" id="SSF52242">
    <property type="entry name" value="Cobalamin (vitamin B12)-binding domain"/>
    <property type="match status" value="1"/>
</dbReference>
<dbReference type="AlphaFoldDB" id="A3MSF3"/>
<dbReference type="InterPro" id="IPR006638">
    <property type="entry name" value="Elp3/MiaA/NifB-like_rSAM"/>
</dbReference>
<reference evidence="9" key="1">
    <citation type="submission" date="2007-02" db="EMBL/GenBank/DDBJ databases">
        <title>Complete sequence of Pyrobaculum calidifontis JCM 11548.</title>
        <authorList>
            <consortium name="US DOE Joint Genome Institute"/>
            <person name="Copeland A."/>
            <person name="Lucas S."/>
            <person name="Lapidus A."/>
            <person name="Barry K."/>
            <person name="Glavina del Rio T."/>
            <person name="Dalin E."/>
            <person name="Tice H."/>
            <person name="Pitluck S."/>
            <person name="Chain P."/>
            <person name="Malfatti S."/>
            <person name="Shin M."/>
            <person name="Vergez L."/>
            <person name="Schmutz J."/>
            <person name="Larimer F."/>
            <person name="Land M."/>
            <person name="Hauser L."/>
            <person name="Kyrpides N."/>
            <person name="Mikhailova N."/>
            <person name="Cozen A.E."/>
            <person name="Fitz-Gibbon S.T."/>
            <person name="House C.H."/>
            <person name="Saltikov C."/>
            <person name="Lowe T.M."/>
            <person name="Richardson P."/>
        </authorList>
    </citation>
    <scope>NUCLEOTIDE SEQUENCE [LARGE SCALE GENOMIC DNA]</scope>
    <source>
        <strain evidence="9">JCM 11548</strain>
    </source>
</reference>
<sequence>MPKFDVVFLHAPSVYDFRKTAKVYGPIADVIPSTPVFDMYPIGFFSLASYLSSSGYKIGIVNLAARMLLDKDFDVERAVKGIEAEIFAIDLHWLVHSHGAIEVAKLVKKYHPNSAVVFGGLSATIYYEEVLSRYRQIDYVVLGDTVEVPFKMLVEHLLDSRRGLEEVPNLAWRDREAVKTTGIKFVPKSLDEYAVDYGEVLKIAARGGALSAIPFAGFLKEPIGAVLSYKGCILNCATCGGSLCAYASYFSRTYLGVKKPETLVNEVKSIEQYLRVPIFVVGDLQPLGVKWIEKFVEGLRRERFSSEIIFEFFTPPPLNVLKLLSKASDSVYLQISPETQDELLRLKFGRPYDNSSLETFIKRTLSLGFARLDLYFMVGIPAQTLDSVLAMPNYVRKLYGLLPRPQRHRLDVFVSPLAPFIDPGSRAFENPRAFGYRLRARTLEEHRRLLEFSRDWVEMLNYESDHISRSEIAYAVYQTAREFVKIKAENGVISWDQAKETLERMEMQRNGAFVRSTIDLYPSRRLLRSVRWKLISLMGFRGLVSIARDLAPLI</sequence>
<dbReference type="PANTHER" id="PTHR43409">
    <property type="entry name" value="ANAEROBIC MAGNESIUM-PROTOPORPHYRIN IX MONOMETHYL ESTER CYCLASE-RELATED"/>
    <property type="match status" value="1"/>
</dbReference>
<feature type="domain" description="B12-binding" evidence="8">
    <location>
        <begin position="27"/>
        <end position="164"/>
    </location>
</feature>
<dbReference type="PROSITE" id="PS51332">
    <property type="entry name" value="B12_BINDING"/>
    <property type="match status" value="1"/>
</dbReference>
<evidence type="ECO:0000256" key="4">
    <source>
        <dbReference type="ARBA" id="ARBA00022691"/>
    </source>
</evidence>
<dbReference type="InterPro" id="IPR036724">
    <property type="entry name" value="Cobalamin-bd_sf"/>
</dbReference>
<dbReference type="eggNOG" id="arCOG01364">
    <property type="taxonomic scope" value="Archaea"/>
</dbReference>
<keyword evidence="6" id="KW-0408">Iron</keyword>
<dbReference type="InterPro" id="IPR034466">
    <property type="entry name" value="Methyltransferase_Class_B"/>
</dbReference>
<dbReference type="Pfam" id="PF04055">
    <property type="entry name" value="Radical_SAM"/>
    <property type="match status" value="1"/>
</dbReference>
<keyword evidence="7" id="KW-0411">Iron-sulfur</keyword>
<dbReference type="HOGENOM" id="CLU_478700_0_0_2"/>
<dbReference type="Pfam" id="PF02310">
    <property type="entry name" value="B12-binding"/>
    <property type="match status" value="1"/>
</dbReference>
<evidence type="ECO:0000256" key="5">
    <source>
        <dbReference type="ARBA" id="ARBA00022723"/>
    </source>
</evidence>
<keyword evidence="2" id="KW-0489">Methyltransferase</keyword>
<keyword evidence="5" id="KW-0479">Metal-binding</keyword>
<dbReference type="RefSeq" id="WP_011848827.1">
    <property type="nucleotide sequence ID" value="NC_009073.1"/>
</dbReference>
<dbReference type="STRING" id="410359.Pcal_0132"/>
<dbReference type="CDD" id="cd02068">
    <property type="entry name" value="radical_SAM_B12_BD"/>
    <property type="match status" value="1"/>
</dbReference>
<evidence type="ECO:0000313" key="9">
    <source>
        <dbReference type="EMBL" id="ABO07570.1"/>
    </source>
</evidence>
<evidence type="ECO:0000256" key="7">
    <source>
        <dbReference type="ARBA" id="ARBA00023014"/>
    </source>
</evidence>
<dbReference type="InterPro" id="IPR006158">
    <property type="entry name" value="Cobalamin-bd"/>
</dbReference>
<evidence type="ECO:0000256" key="3">
    <source>
        <dbReference type="ARBA" id="ARBA00022679"/>
    </source>
</evidence>
<dbReference type="OrthoDB" id="2305at2157"/>
<evidence type="ECO:0000259" key="8">
    <source>
        <dbReference type="PROSITE" id="PS51332"/>
    </source>
</evidence>
<dbReference type="GO" id="GO:0031419">
    <property type="term" value="F:cobalamin binding"/>
    <property type="evidence" value="ECO:0007669"/>
    <property type="project" value="InterPro"/>
</dbReference>
<dbReference type="InterPro" id="IPR007197">
    <property type="entry name" value="rSAM"/>
</dbReference>
<dbReference type="GO" id="GO:0046872">
    <property type="term" value="F:metal ion binding"/>
    <property type="evidence" value="ECO:0007669"/>
    <property type="project" value="UniProtKB-KW"/>
</dbReference>
<dbReference type="PANTHER" id="PTHR43409:SF7">
    <property type="entry name" value="BLL1977 PROTEIN"/>
    <property type="match status" value="1"/>
</dbReference>
<dbReference type="InterPro" id="IPR026447">
    <property type="entry name" value="B12_SAM_Ta0216"/>
</dbReference>